<dbReference type="Gene3D" id="3.30.479.10">
    <property type="entry name" value="6-pyruvoyl tetrahydropterin synthase/QueD"/>
    <property type="match status" value="1"/>
</dbReference>
<dbReference type="RefSeq" id="WP_191616496.1">
    <property type="nucleotide sequence ID" value="NZ_JACYFG010000007.1"/>
</dbReference>
<evidence type="ECO:0000256" key="8">
    <source>
        <dbReference type="ARBA" id="ARBA00023239"/>
    </source>
</evidence>
<reference evidence="11" key="1">
    <citation type="submission" date="2020-09" db="EMBL/GenBank/DDBJ databases">
        <title>Pelagicoccus enzymogenes sp. nov. with an EPS production, isolated from marine sediment.</title>
        <authorList>
            <person name="Feng X."/>
        </authorList>
    </citation>
    <scope>NUCLEOTIDE SEQUENCE</scope>
    <source>
        <strain evidence="11">NFK12</strain>
    </source>
</reference>
<keyword evidence="7" id="KW-0862">Zinc</keyword>
<evidence type="ECO:0000313" key="11">
    <source>
        <dbReference type="EMBL" id="MBD5779368.1"/>
    </source>
</evidence>
<dbReference type="Pfam" id="PF01242">
    <property type="entry name" value="PTPS"/>
    <property type="match status" value="1"/>
</dbReference>
<dbReference type="AlphaFoldDB" id="A0A927IH54"/>
<dbReference type="EMBL" id="JACYFG010000007">
    <property type="protein sequence ID" value="MBD5779368.1"/>
    <property type="molecule type" value="Genomic_DNA"/>
</dbReference>
<evidence type="ECO:0000313" key="12">
    <source>
        <dbReference type="Proteomes" id="UP000622317"/>
    </source>
</evidence>
<dbReference type="PANTHER" id="PTHR12589:SF7">
    <property type="entry name" value="6-PYRUVOYL TETRAHYDROBIOPTERIN SYNTHASE"/>
    <property type="match status" value="1"/>
</dbReference>
<dbReference type="EC" id="4.1.2.50" evidence="4"/>
<organism evidence="11 12">
    <name type="scientific">Pelagicoccus enzymogenes</name>
    <dbReference type="NCBI Taxonomy" id="2773457"/>
    <lineage>
        <taxon>Bacteria</taxon>
        <taxon>Pseudomonadati</taxon>
        <taxon>Verrucomicrobiota</taxon>
        <taxon>Opitutia</taxon>
        <taxon>Puniceicoccales</taxon>
        <taxon>Pelagicoccaceae</taxon>
        <taxon>Pelagicoccus</taxon>
    </lineage>
</organism>
<evidence type="ECO:0000256" key="7">
    <source>
        <dbReference type="ARBA" id="ARBA00022833"/>
    </source>
</evidence>
<evidence type="ECO:0000256" key="5">
    <source>
        <dbReference type="ARBA" id="ARBA00018141"/>
    </source>
</evidence>
<dbReference type="SUPFAM" id="SSF55620">
    <property type="entry name" value="Tetrahydrobiopterin biosynthesis enzymes-like"/>
    <property type="match status" value="1"/>
</dbReference>
<dbReference type="Proteomes" id="UP000622317">
    <property type="component" value="Unassembled WGS sequence"/>
</dbReference>
<comment type="catalytic activity">
    <reaction evidence="10">
        <text>7,8-dihydroneopterin 3'-triphosphate + H2O = 6-carboxy-5,6,7,8-tetrahydropterin + triphosphate + acetaldehyde + 2 H(+)</text>
        <dbReference type="Rhea" id="RHEA:27966"/>
        <dbReference type="ChEBI" id="CHEBI:15343"/>
        <dbReference type="ChEBI" id="CHEBI:15377"/>
        <dbReference type="ChEBI" id="CHEBI:15378"/>
        <dbReference type="ChEBI" id="CHEBI:18036"/>
        <dbReference type="ChEBI" id="CHEBI:58462"/>
        <dbReference type="ChEBI" id="CHEBI:61032"/>
        <dbReference type="EC" id="4.1.2.50"/>
    </reaction>
</comment>
<comment type="similarity">
    <text evidence="3">Belongs to the PTPS family. QueD subfamily.</text>
</comment>
<keyword evidence="8" id="KW-0456">Lyase</keyword>
<comment type="pathway">
    <text evidence="2">Purine metabolism; 7-cyano-7-deazaguanine biosynthesis.</text>
</comment>
<name>A0A927IH54_9BACT</name>
<keyword evidence="12" id="KW-1185">Reference proteome</keyword>
<evidence type="ECO:0000256" key="1">
    <source>
        <dbReference type="ARBA" id="ARBA00001947"/>
    </source>
</evidence>
<accession>A0A927IH54</accession>
<proteinExistence type="inferred from homology"/>
<evidence type="ECO:0000256" key="3">
    <source>
        <dbReference type="ARBA" id="ARBA00008900"/>
    </source>
</evidence>
<dbReference type="GO" id="GO:0046872">
    <property type="term" value="F:metal ion binding"/>
    <property type="evidence" value="ECO:0007669"/>
    <property type="project" value="UniProtKB-KW"/>
</dbReference>
<evidence type="ECO:0000256" key="9">
    <source>
        <dbReference type="ARBA" id="ARBA00031449"/>
    </source>
</evidence>
<keyword evidence="6" id="KW-0479">Metal-binding</keyword>
<protein>
    <recommendedName>
        <fullName evidence="5">6-carboxy-5,6,7,8-tetrahydropterin synthase</fullName>
        <ecNumber evidence="4">4.1.2.50</ecNumber>
    </recommendedName>
    <alternativeName>
        <fullName evidence="9">Queuosine biosynthesis protein QueD</fullName>
    </alternativeName>
</protein>
<dbReference type="PANTHER" id="PTHR12589">
    <property type="entry name" value="PYRUVOYL TETRAHYDROBIOPTERIN SYNTHASE"/>
    <property type="match status" value="1"/>
</dbReference>
<gene>
    <name evidence="11" type="ORF">IEN85_07665</name>
</gene>
<dbReference type="GO" id="GO:0070497">
    <property type="term" value="F:6-carboxytetrahydropterin synthase activity"/>
    <property type="evidence" value="ECO:0007669"/>
    <property type="project" value="UniProtKB-EC"/>
</dbReference>
<comment type="cofactor">
    <cofactor evidence="1">
        <name>Zn(2+)</name>
        <dbReference type="ChEBI" id="CHEBI:29105"/>
    </cofactor>
</comment>
<dbReference type="InterPro" id="IPR038418">
    <property type="entry name" value="6-PTP_synth/QueD_sf"/>
</dbReference>
<evidence type="ECO:0000256" key="6">
    <source>
        <dbReference type="ARBA" id="ARBA00022723"/>
    </source>
</evidence>
<dbReference type="InterPro" id="IPR007115">
    <property type="entry name" value="6-PTP_synth/QueD"/>
</dbReference>
<evidence type="ECO:0000256" key="4">
    <source>
        <dbReference type="ARBA" id="ARBA00012982"/>
    </source>
</evidence>
<evidence type="ECO:0000256" key="10">
    <source>
        <dbReference type="ARBA" id="ARBA00048807"/>
    </source>
</evidence>
<comment type="caution">
    <text evidence="11">The sequence shown here is derived from an EMBL/GenBank/DDBJ whole genome shotgun (WGS) entry which is preliminary data.</text>
</comment>
<evidence type="ECO:0000256" key="2">
    <source>
        <dbReference type="ARBA" id="ARBA00005061"/>
    </source>
</evidence>
<sequence>MFTCKKTYADIPFAHRQHRHDGHCAQIHGHNWSFTFTFGCEELDECGFVVDFGKLKPIKAWIDENLDHACVFNHDDPLLKDILAINEQSGCQVYQPYIVDLCSSEGIARHLFEVMDPIVKDMTKGRAFLTSVEVTEDTKNSASYEPVRS</sequence>